<dbReference type="RefSeq" id="XP_007769835.1">
    <property type="nucleotide sequence ID" value="XM_007771645.1"/>
</dbReference>
<gene>
    <name evidence="2" type="ORF">CONPUDRAFT_74244</name>
</gene>
<keyword evidence="1" id="KW-0472">Membrane</keyword>
<reference evidence="3" key="1">
    <citation type="journal article" date="2012" name="Science">
        <title>The Paleozoic origin of enzymatic lignin decomposition reconstructed from 31 fungal genomes.</title>
        <authorList>
            <person name="Floudas D."/>
            <person name="Binder M."/>
            <person name="Riley R."/>
            <person name="Barry K."/>
            <person name="Blanchette R.A."/>
            <person name="Henrissat B."/>
            <person name="Martinez A.T."/>
            <person name="Otillar R."/>
            <person name="Spatafora J.W."/>
            <person name="Yadav J.S."/>
            <person name="Aerts A."/>
            <person name="Benoit I."/>
            <person name="Boyd A."/>
            <person name="Carlson A."/>
            <person name="Copeland A."/>
            <person name="Coutinho P.M."/>
            <person name="de Vries R.P."/>
            <person name="Ferreira P."/>
            <person name="Findley K."/>
            <person name="Foster B."/>
            <person name="Gaskell J."/>
            <person name="Glotzer D."/>
            <person name="Gorecki P."/>
            <person name="Heitman J."/>
            <person name="Hesse C."/>
            <person name="Hori C."/>
            <person name="Igarashi K."/>
            <person name="Jurgens J.A."/>
            <person name="Kallen N."/>
            <person name="Kersten P."/>
            <person name="Kohler A."/>
            <person name="Kuees U."/>
            <person name="Kumar T.K.A."/>
            <person name="Kuo A."/>
            <person name="LaButti K."/>
            <person name="Larrondo L.F."/>
            <person name="Lindquist E."/>
            <person name="Ling A."/>
            <person name="Lombard V."/>
            <person name="Lucas S."/>
            <person name="Lundell T."/>
            <person name="Martin R."/>
            <person name="McLaughlin D.J."/>
            <person name="Morgenstern I."/>
            <person name="Morin E."/>
            <person name="Murat C."/>
            <person name="Nagy L.G."/>
            <person name="Nolan M."/>
            <person name="Ohm R.A."/>
            <person name="Patyshakuliyeva A."/>
            <person name="Rokas A."/>
            <person name="Ruiz-Duenas F.J."/>
            <person name="Sabat G."/>
            <person name="Salamov A."/>
            <person name="Samejima M."/>
            <person name="Schmutz J."/>
            <person name="Slot J.C."/>
            <person name="St John F."/>
            <person name="Stenlid J."/>
            <person name="Sun H."/>
            <person name="Sun S."/>
            <person name="Syed K."/>
            <person name="Tsang A."/>
            <person name="Wiebenga A."/>
            <person name="Young D."/>
            <person name="Pisabarro A."/>
            <person name="Eastwood D.C."/>
            <person name="Martin F."/>
            <person name="Cullen D."/>
            <person name="Grigoriev I.V."/>
            <person name="Hibbett D.S."/>
        </authorList>
    </citation>
    <scope>NUCLEOTIDE SEQUENCE [LARGE SCALE GENOMIC DNA]</scope>
    <source>
        <strain evidence="3">RWD-64-598 SS2</strain>
    </source>
</reference>
<accession>A0A5M3MMK9</accession>
<dbReference type="OrthoDB" id="3349377at2759"/>
<dbReference type="AlphaFoldDB" id="A0A5M3MMK9"/>
<keyword evidence="1" id="KW-1133">Transmembrane helix</keyword>
<evidence type="ECO:0000313" key="3">
    <source>
        <dbReference type="Proteomes" id="UP000053558"/>
    </source>
</evidence>
<feature type="transmembrane region" description="Helical" evidence="1">
    <location>
        <begin position="66"/>
        <end position="85"/>
    </location>
</feature>
<comment type="caution">
    <text evidence="2">The sequence shown here is derived from an EMBL/GenBank/DDBJ whole genome shotgun (WGS) entry which is preliminary data.</text>
</comment>
<evidence type="ECO:0000256" key="1">
    <source>
        <dbReference type="SAM" id="Phobius"/>
    </source>
</evidence>
<dbReference type="KEGG" id="cput:CONPUDRAFT_74244"/>
<proteinExistence type="predicted"/>
<organism evidence="2 3">
    <name type="scientific">Coniophora puteana (strain RWD-64-598)</name>
    <name type="common">Brown rot fungus</name>
    <dbReference type="NCBI Taxonomy" id="741705"/>
    <lineage>
        <taxon>Eukaryota</taxon>
        <taxon>Fungi</taxon>
        <taxon>Dikarya</taxon>
        <taxon>Basidiomycota</taxon>
        <taxon>Agaricomycotina</taxon>
        <taxon>Agaricomycetes</taxon>
        <taxon>Agaricomycetidae</taxon>
        <taxon>Boletales</taxon>
        <taxon>Coniophorineae</taxon>
        <taxon>Coniophoraceae</taxon>
        <taxon>Coniophora</taxon>
    </lineage>
</organism>
<keyword evidence="1" id="KW-0812">Transmembrane</keyword>
<name>A0A5M3MMK9_CONPW</name>
<evidence type="ECO:0000313" key="2">
    <source>
        <dbReference type="EMBL" id="EIW79935.1"/>
    </source>
</evidence>
<protein>
    <submittedName>
        <fullName evidence="2">Uncharacterized protein</fullName>
    </submittedName>
</protein>
<dbReference type="GeneID" id="19209204"/>
<dbReference type="Proteomes" id="UP000053558">
    <property type="component" value="Unassembled WGS sequence"/>
</dbReference>
<feature type="transmembrane region" description="Helical" evidence="1">
    <location>
        <begin position="207"/>
        <end position="225"/>
    </location>
</feature>
<keyword evidence="3" id="KW-1185">Reference proteome</keyword>
<dbReference type="EMBL" id="JH711580">
    <property type="protein sequence ID" value="EIW79935.1"/>
    <property type="molecule type" value="Genomic_DNA"/>
</dbReference>
<feature type="transmembrane region" description="Helical" evidence="1">
    <location>
        <begin position="105"/>
        <end position="130"/>
    </location>
</feature>
<sequence>MSSAELQTLISLQTSAYMNALDVGREAERYSKTSKILYSISSYKNNCQKMRYGGLFFNMVAHELEASSPGTVILTFGMVSEFSLFAARNAMMAMRIYGLFGRDKWILWILGPYFLGVLGASVVIVTMTLVSRPLNITVIPLSAKASWCEVDFSAQQAWYQTGLFISLAVYEVMLFALCLMSLVKRLRERTGSNTMNSLLGLMIRDNILYFFIALVATIINISTFFPNGLNFVSNLVYTNILSGISTAFYYSMLGPLMMLSIREYDVRVMQQMGGTSYEDEEQTLEFAQIMPQVDNSGI</sequence>
<feature type="transmembrane region" description="Helical" evidence="1">
    <location>
        <begin position="163"/>
        <end position="186"/>
    </location>
</feature>
<feature type="transmembrane region" description="Helical" evidence="1">
    <location>
        <begin position="231"/>
        <end position="252"/>
    </location>
</feature>